<keyword evidence="3 9" id="KW-0547">Nucleotide-binding</keyword>
<evidence type="ECO:0000313" key="13">
    <source>
        <dbReference type="EMBL" id="KAJ8262874.1"/>
    </source>
</evidence>
<dbReference type="Pfam" id="PF00225">
    <property type="entry name" value="Kinesin"/>
    <property type="match status" value="1"/>
</dbReference>
<dbReference type="PRINTS" id="PR00380">
    <property type="entry name" value="KINESINHEAVY"/>
</dbReference>
<dbReference type="SUPFAM" id="SSF52540">
    <property type="entry name" value="P-loop containing nucleoside triphosphate hydrolases"/>
    <property type="match status" value="1"/>
</dbReference>
<evidence type="ECO:0000256" key="5">
    <source>
        <dbReference type="ARBA" id="ARBA00022857"/>
    </source>
</evidence>
<dbReference type="InterPro" id="IPR036961">
    <property type="entry name" value="Kinesin_motor_dom_sf"/>
</dbReference>
<organism evidence="13 14">
    <name type="scientific">Conger conger</name>
    <name type="common">Conger eel</name>
    <name type="synonym">Muraena conger</name>
    <dbReference type="NCBI Taxonomy" id="82655"/>
    <lineage>
        <taxon>Eukaryota</taxon>
        <taxon>Metazoa</taxon>
        <taxon>Chordata</taxon>
        <taxon>Craniata</taxon>
        <taxon>Vertebrata</taxon>
        <taxon>Euteleostomi</taxon>
        <taxon>Actinopterygii</taxon>
        <taxon>Neopterygii</taxon>
        <taxon>Teleostei</taxon>
        <taxon>Anguilliformes</taxon>
        <taxon>Congridae</taxon>
        <taxon>Conger</taxon>
    </lineage>
</organism>
<evidence type="ECO:0000256" key="4">
    <source>
        <dbReference type="ARBA" id="ARBA00022840"/>
    </source>
</evidence>
<evidence type="ECO:0000256" key="7">
    <source>
        <dbReference type="ARBA" id="ARBA00023212"/>
    </source>
</evidence>
<dbReference type="EMBL" id="JAFJMO010000011">
    <property type="protein sequence ID" value="KAJ8262874.1"/>
    <property type="molecule type" value="Genomic_DNA"/>
</dbReference>
<keyword evidence="14" id="KW-1185">Reference proteome</keyword>
<dbReference type="SMART" id="SM00129">
    <property type="entry name" value="KISc"/>
    <property type="match status" value="1"/>
</dbReference>
<dbReference type="InterPro" id="IPR001752">
    <property type="entry name" value="Kinesin_motor_dom"/>
</dbReference>
<evidence type="ECO:0000256" key="3">
    <source>
        <dbReference type="ARBA" id="ARBA00022741"/>
    </source>
</evidence>
<keyword evidence="11" id="KW-0812">Transmembrane</keyword>
<dbReference type="InterPro" id="IPR027640">
    <property type="entry name" value="Kinesin-like_fam"/>
</dbReference>
<evidence type="ECO:0000259" key="12">
    <source>
        <dbReference type="PROSITE" id="PS50067"/>
    </source>
</evidence>
<feature type="transmembrane region" description="Helical" evidence="11">
    <location>
        <begin position="639"/>
        <end position="661"/>
    </location>
</feature>
<gene>
    <name evidence="13" type="ORF">COCON_G00153310</name>
</gene>
<dbReference type="PROSITE" id="PS50067">
    <property type="entry name" value="KINESIN_MOTOR_2"/>
    <property type="match status" value="1"/>
</dbReference>
<comment type="caution">
    <text evidence="13">The sequence shown here is derived from an EMBL/GenBank/DDBJ whole genome shotgun (WGS) entry which is preliminary data.</text>
</comment>
<keyword evidence="9" id="KW-0505">Motor protein</keyword>
<dbReference type="InterPro" id="IPR036291">
    <property type="entry name" value="NAD(P)-bd_dom_sf"/>
</dbReference>
<keyword evidence="5" id="KW-0521">NADP</keyword>
<evidence type="ECO:0000256" key="11">
    <source>
        <dbReference type="SAM" id="Phobius"/>
    </source>
</evidence>
<sequence>MGSNLGFSKPSVVFQDSFHQLPWAQVFDLLNHKTRLRVLENQNQQVQVFGLQEREVRSTEDVLSLIETGNSCRVSGKTSANAHSSRSHAIFQILLRRNRGLHGKFSLVDLAGNERGAGAGSSNRQTCREGMDINKSVLALKECIRALGRNKPHTPFRNSTLTHVLKESFIGENSRTCMIATISPGMSSCENTLNTLQYVNRVKELTIDPSMLIKEQPNMELPTQLDIMDSESHRGAESAHQRKYFKLLCEYYEDEKVFLDMAEQLNDDIYSYTDQLLQMLEQKLEVLTELRDEVRRPMELGECFLVSLGWVALLYCAWKLLAVLQLLFPKAWYPLPKSFFSSLGEWAVITGGSEGIGRAYAFELAKCGLNIVIISRTLEKLQTAAKEIGEATGREVKLITADFTKDDIYEHIEENLTGLNVGVLVNNVGILPSRTPCKLLDTKDLEQQITNLLNCNIKGIMKMCRIILPGMEKRGKGLILNVSSGVALLPCPLYSLYGASKIFVERFSRSLQAEYKSKGIIIQVVTPFGVSTAMAGFQEPSVVTFTPEDFVRTSLNYVLAGDRTHGSIPHQTMGWILQAIPFKILHNTGKMVPGKWVRETLLTFARVSLPTLGFGFTCLGAFLLSTSKGAASHPAQAPSAYACIALGFLLLIVGVFWALLLRSKAFLQSHRRRPRHRDSHVFTVDRPDFYPPSYEESSSGDAESAWVAETEPRYNIAPPLYTASTAEVPSEAYSSEDPPPYSETPVQGAGHPDTPPANPAASATLPNVPLDGH</sequence>
<dbReference type="CDD" id="cd05356">
    <property type="entry name" value="17beta-HSD1_like_SDR_c"/>
    <property type="match status" value="1"/>
</dbReference>
<evidence type="ECO:0000256" key="6">
    <source>
        <dbReference type="ARBA" id="ARBA00023002"/>
    </source>
</evidence>
<dbReference type="GO" id="GO:0005524">
    <property type="term" value="F:ATP binding"/>
    <property type="evidence" value="ECO:0007669"/>
    <property type="project" value="UniProtKB-KW"/>
</dbReference>
<proteinExistence type="inferred from homology"/>
<reference evidence="13" key="1">
    <citation type="journal article" date="2023" name="Science">
        <title>Genome structures resolve the early diversification of teleost fishes.</title>
        <authorList>
            <person name="Parey E."/>
            <person name="Louis A."/>
            <person name="Montfort J."/>
            <person name="Bouchez O."/>
            <person name="Roques C."/>
            <person name="Iampietro C."/>
            <person name="Lluch J."/>
            <person name="Castinel A."/>
            <person name="Donnadieu C."/>
            <person name="Desvignes T."/>
            <person name="Floi Bucao C."/>
            <person name="Jouanno E."/>
            <person name="Wen M."/>
            <person name="Mejri S."/>
            <person name="Dirks R."/>
            <person name="Jansen H."/>
            <person name="Henkel C."/>
            <person name="Chen W.J."/>
            <person name="Zahm M."/>
            <person name="Cabau C."/>
            <person name="Klopp C."/>
            <person name="Thompson A.W."/>
            <person name="Robinson-Rechavi M."/>
            <person name="Braasch I."/>
            <person name="Lecointre G."/>
            <person name="Bobe J."/>
            <person name="Postlethwait J.H."/>
            <person name="Berthelot C."/>
            <person name="Roest Crollius H."/>
            <person name="Guiguen Y."/>
        </authorList>
    </citation>
    <scope>NUCLEOTIDE SEQUENCE</scope>
    <source>
        <strain evidence="13">Concon-B</strain>
    </source>
</reference>
<dbReference type="Gene3D" id="3.40.50.720">
    <property type="entry name" value="NAD(P)-binding Rossmann-like Domain"/>
    <property type="match status" value="1"/>
</dbReference>
<dbReference type="SUPFAM" id="SSF51735">
    <property type="entry name" value="NAD(P)-binding Rossmann-fold domains"/>
    <property type="match status" value="1"/>
</dbReference>
<dbReference type="InterPro" id="IPR019821">
    <property type="entry name" value="Kinesin_motor_CS"/>
</dbReference>
<dbReference type="Pfam" id="PF15664">
    <property type="entry name" value="TMEM252"/>
    <property type="match status" value="1"/>
</dbReference>
<keyword evidence="11" id="KW-1133">Transmembrane helix</keyword>
<evidence type="ECO:0000256" key="8">
    <source>
        <dbReference type="PROSITE-ProRule" id="PRU00283"/>
    </source>
</evidence>
<dbReference type="PROSITE" id="PS00061">
    <property type="entry name" value="ADH_SHORT"/>
    <property type="match status" value="1"/>
</dbReference>
<dbReference type="GO" id="GO:0007019">
    <property type="term" value="P:microtubule depolymerization"/>
    <property type="evidence" value="ECO:0007669"/>
    <property type="project" value="TreeGrafter"/>
</dbReference>
<dbReference type="GO" id="GO:0005819">
    <property type="term" value="C:spindle"/>
    <property type="evidence" value="ECO:0007669"/>
    <property type="project" value="UniProtKB-SubCell"/>
</dbReference>
<dbReference type="InterPro" id="IPR027417">
    <property type="entry name" value="P-loop_NTPase"/>
</dbReference>
<dbReference type="Gene3D" id="3.40.850.10">
    <property type="entry name" value="Kinesin motor domain"/>
    <property type="match status" value="1"/>
</dbReference>
<dbReference type="FunFam" id="3.40.50.720:FF:000137">
    <property type="entry name" value="Hydroxysteroid (17-beta) dehydrogenase 3"/>
    <property type="match status" value="1"/>
</dbReference>
<evidence type="ECO:0000256" key="2">
    <source>
        <dbReference type="ARBA" id="ARBA00004300"/>
    </source>
</evidence>
<feature type="region of interest" description="Disordered" evidence="10">
    <location>
        <begin position="727"/>
        <end position="773"/>
    </location>
</feature>
<dbReference type="InterPro" id="IPR002347">
    <property type="entry name" value="SDR_fam"/>
</dbReference>
<protein>
    <recommendedName>
        <fullName evidence="9">Kinesin-like protein</fullName>
    </recommendedName>
</protein>
<dbReference type="Pfam" id="PF00106">
    <property type="entry name" value="adh_short"/>
    <property type="match status" value="1"/>
</dbReference>
<dbReference type="OrthoDB" id="5545019at2759"/>
<feature type="transmembrane region" description="Helical" evidence="11">
    <location>
        <begin position="601"/>
        <end position="624"/>
    </location>
</feature>
<comment type="subcellular location">
    <subcellularLocation>
        <location evidence="2">Cytoplasm</location>
        <location evidence="2">Cytoskeleton</location>
        <location evidence="2">Microtubule organizing center</location>
        <location evidence="2">Centrosome</location>
    </subcellularLocation>
    <subcellularLocation>
        <location evidence="1">Cytoplasm</location>
        <location evidence="1">Cytoskeleton</location>
        <location evidence="1">Spindle</location>
    </subcellularLocation>
</comment>
<dbReference type="GO" id="GO:0003777">
    <property type="term" value="F:microtubule motor activity"/>
    <property type="evidence" value="ECO:0007669"/>
    <property type="project" value="InterPro"/>
</dbReference>
<keyword evidence="6" id="KW-0560">Oxidoreductase</keyword>
<dbReference type="InterPro" id="IPR031363">
    <property type="entry name" value="TMEM252"/>
</dbReference>
<dbReference type="GO" id="GO:0005813">
    <property type="term" value="C:centrosome"/>
    <property type="evidence" value="ECO:0007669"/>
    <property type="project" value="UniProtKB-SubCell"/>
</dbReference>
<keyword evidence="9" id="KW-0493">Microtubule</keyword>
<evidence type="ECO:0000256" key="10">
    <source>
        <dbReference type="SAM" id="MobiDB-lite"/>
    </source>
</evidence>
<keyword evidence="7" id="KW-0963">Cytoplasm</keyword>
<dbReference type="GO" id="GO:0016491">
    <property type="term" value="F:oxidoreductase activity"/>
    <property type="evidence" value="ECO:0007669"/>
    <property type="project" value="UniProtKB-KW"/>
</dbReference>
<dbReference type="PANTHER" id="PTHR47971">
    <property type="entry name" value="KINESIN-RELATED PROTEIN 6"/>
    <property type="match status" value="1"/>
</dbReference>
<keyword evidence="7" id="KW-0206">Cytoskeleton</keyword>
<dbReference type="AlphaFoldDB" id="A0A9Q1D9B3"/>
<evidence type="ECO:0000256" key="9">
    <source>
        <dbReference type="RuleBase" id="RU000394"/>
    </source>
</evidence>
<accession>A0A9Q1D9B3</accession>
<feature type="domain" description="Kinesin motor" evidence="12">
    <location>
        <begin position="1"/>
        <end position="205"/>
    </location>
</feature>
<keyword evidence="11" id="KW-0472">Membrane</keyword>
<dbReference type="Proteomes" id="UP001152803">
    <property type="component" value="Unassembled WGS sequence"/>
</dbReference>
<keyword evidence="4 9" id="KW-0067">ATP-binding</keyword>
<comment type="similarity">
    <text evidence="8 9">Belongs to the TRAFAC class myosin-kinesin ATPase superfamily. Kinesin family.</text>
</comment>
<comment type="caution">
    <text evidence="8">Lacks conserved residue(s) required for the propagation of feature annotation.</text>
</comment>
<dbReference type="GO" id="GO:0005874">
    <property type="term" value="C:microtubule"/>
    <property type="evidence" value="ECO:0007669"/>
    <property type="project" value="UniProtKB-KW"/>
</dbReference>
<dbReference type="GO" id="GO:0008017">
    <property type="term" value="F:microtubule binding"/>
    <property type="evidence" value="ECO:0007669"/>
    <property type="project" value="InterPro"/>
</dbReference>
<dbReference type="PROSITE" id="PS00411">
    <property type="entry name" value="KINESIN_MOTOR_1"/>
    <property type="match status" value="1"/>
</dbReference>
<dbReference type="InterPro" id="IPR020904">
    <property type="entry name" value="Sc_DH/Rdtase_CS"/>
</dbReference>
<evidence type="ECO:0000256" key="1">
    <source>
        <dbReference type="ARBA" id="ARBA00004186"/>
    </source>
</evidence>
<dbReference type="GO" id="GO:0007018">
    <property type="term" value="P:microtubule-based movement"/>
    <property type="evidence" value="ECO:0007669"/>
    <property type="project" value="InterPro"/>
</dbReference>
<name>A0A9Q1D9B3_CONCO</name>
<dbReference type="PANTHER" id="PTHR47971:SF24">
    <property type="entry name" value="KINESIN-LIKE PROTEIN"/>
    <property type="match status" value="1"/>
</dbReference>
<evidence type="ECO:0000313" key="14">
    <source>
        <dbReference type="Proteomes" id="UP001152803"/>
    </source>
</evidence>